<keyword evidence="4" id="KW-0547">Nucleotide-binding</keyword>
<dbReference type="PRINTS" id="PR00364">
    <property type="entry name" value="DISEASERSIST"/>
</dbReference>
<dbReference type="InterPro" id="IPR002182">
    <property type="entry name" value="NB-ARC"/>
</dbReference>
<reference evidence="11" key="2">
    <citation type="submission" date="2018-10" db="UniProtKB">
        <authorList>
            <consortium name="EnsemblPlants"/>
        </authorList>
    </citation>
    <scope>IDENTIFICATION</scope>
</reference>
<keyword evidence="2" id="KW-0433">Leucine-rich repeat</keyword>
<dbReference type="FunFam" id="1.10.10.10:FF:000322">
    <property type="entry name" value="Probable disease resistance protein At1g63360"/>
    <property type="match status" value="1"/>
</dbReference>
<evidence type="ECO:0000313" key="12">
    <source>
        <dbReference type="Proteomes" id="UP000019116"/>
    </source>
</evidence>
<keyword evidence="3" id="KW-0677">Repeat</keyword>
<evidence type="ECO:0000313" key="11">
    <source>
        <dbReference type="EnsemblPlants" id="TraesCS1B02G471700.2"/>
    </source>
</evidence>
<dbReference type="Gene3D" id="3.80.10.10">
    <property type="entry name" value="Ribonuclease Inhibitor"/>
    <property type="match status" value="1"/>
</dbReference>
<dbReference type="InterPro" id="IPR055414">
    <property type="entry name" value="LRR_R13L4/SHOC2-like"/>
</dbReference>
<dbReference type="FunFam" id="3.40.50.300:FF:001091">
    <property type="entry name" value="Probable disease resistance protein At1g61300"/>
    <property type="match status" value="1"/>
</dbReference>
<dbReference type="STRING" id="4565.A0A3B5Z6L7"/>
<keyword evidence="6" id="KW-0175">Coiled coil</keyword>
<evidence type="ECO:0000256" key="3">
    <source>
        <dbReference type="ARBA" id="ARBA00022737"/>
    </source>
</evidence>
<dbReference type="Proteomes" id="UP000019116">
    <property type="component" value="Chromosome 1B"/>
</dbReference>
<dbReference type="InterPro" id="IPR041118">
    <property type="entry name" value="Rx_N"/>
</dbReference>
<dbReference type="RefSeq" id="XP_044425124.1">
    <property type="nucleotide sequence ID" value="XM_044569189.1"/>
</dbReference>
<dbReference type="Gene3D" id="1.10.8.430">
    <property type="entry name" value="Helical domain of apoptotic protease-activating factors"/>
    <property type="match status" value="1"/>
</dbReference>
<dbReference type="GeneID" id="123149514"/>
<dbReference type="GO" id="GO:0002758">
    <property type="term" value="P:innate immune response-activating signaling pathway"/>
    <property type="evidence" value="ECO:0007669"/>
    <property type="project" value="UniProtKB-ARBA"/>
</dbReference>
<dbReference type="Gramene" id="TraesMAC1B03G00399890.1">
    <property type="protein sequence ID" value="TraesMAC1B03G00399890.1"/>
    <property type="gene ID" value="TraesMAC1B03G00399890"/>
</dbReference>
<gene>
    <name evidence="11" type="primary">LOC123149514</name>
</gene>
<evidence type="ECO:0000256" key="4">
    <source>
        <dbReference type="ARBA" id="ARBA00022741"/>
    </source>
</evidence>
<feature type="domain" description="Disease resistance R13L4/SHOC-2-like LRR" evidence="10">
    <location>
        <begin position="552"/>
        <end position="906"/>
    </location>
</feature>
<evidence type="ECO:0000259" key="7">
    <source>
        <dbReference type="Pfam" id="PF00931"/>
    </source>
</evidence>
<dbReference type="InterPro" id="IPR058922">
    <property type="entry name" value="WHD_DRP"/>
</dbReference>
<dbReference type="RefSeq" id="XP_044425128.1">
    <property type="nucleotide sequence ID" value="XM_044569193.1"/>
</dbReference>
<reference evidence="11" key="1">
    <citation type="submission" date="2018-08" db="EMBL/GenBank/DDBJ databases">
        <authorList>
            <person name="Rossello M."/>
        </authorList>
    </citation>
    <scope>NUCLEOTIDE SEQUENCE [LARGE SCALE GENOMIC DNA]</scope>
    <source>
        <strain evidence="11">cv. Chinese Spring</strain>
    </source>
</reference>
<dbReference type="InterPro" id="IPR027417">
    <property type="entry name" value="P-loop_NTPase"/>
</dbReference>
<dbReference type="Gramene" id="TraesCS1B03G1257400.1">
    <property type="protein sequence ID" value="TraesCS1B03G1257400.1.CDS"/>
    <property type="gene ID" value="TraesCS1B03G1257400"/>
</dbReference>
<dbReference type="RefSeq" id="XP_044425117.1">
    <property type="nucleotide sequence ID" value="XM_044569182.1"/>
</dbReference>
<dbReference type="InterPro" id="IPR044974">
    <property type="entry name" value="Disease_R_plants"/>
</dbReference>
<dbReference type="AlphaFoldDB" id="A0A3B5Z6L7"/>
<feature type="domain" description="Disease resistance protein winged helix" evidence="9">
    <location>
        <begin position="428"/>
        <end position="498"/>
    </location>
</feature>
<dbReference type="InterPro" id="IPR038005">
    <property type="entry name" value="RX-like_CC"/>
</dbReference>
<dbReference type="Pfam" id="PF18052">
    <property type="entry name" value="Rx_N"/>
    <property type="match status" value="1"/>
</dbReference>
<evidence type="ECO:0000259" key="10">
    <source>
        <dbReference type="Pfam" id="PF23598"/>
    </source>
</evidence>
<dbReference type="Pfam" id="PF00931">
    <property type="entry name" value="NB-ARC"/>
    <property type="match status" value="1"/>
</dbReference>
<dbReference type="Pfam" id="PF23559">
    <property type="entry name" value="WHD_DRP"/>
    <property type="match status" value="1"/>
</dbReference>
<dbReference type="EnsemblPlants" id="TraesCS1B02G471700.2">
    <property type="protein sequence ID" value="TraesCS1B02G471700.2"/>
    <property type="gene ID" value="TraesCS1B02G471700"/>
</dbReference>
<feature type="domain" description="Disease resistance N-terminal" evidence="8">
    <location>
        <begin position="12"/>
        <end position="101"/>
    </location>
</feature>
<dbReference type="Gene3D" id="1.10.10.10">
    <property type="entry name" value="Winged helix-like DNA-binding domain superfamily/Winged helix DNA-binding domain"/>
    <property type="match status" value="1"/>
</dbReference>
<evidence type="ECO:0000256" key="2">
    <source>
        <dbReference type="ARBA" id="ARBA00022614"/>
    </source>
</evidence>
<dbReference type="Gramene" id="TraesMAC1B03G00399890.2">
    <property type="protein sequence ID" value="TraesMAC1B03G00399890.2"/>
    <property type="gene ID" value="TraesMAC1B03G00399890"/>
</dbReference>
<protein>
    <submittedName>
        <fullName evidence="11">Uncharacterized protein</fullName>
    </submittedName>
</protein>
<dbReference type="Gramene" id="TraesCS1B02G471700.2">
    <property type="protein sequence ID" value="TraesCS1B02G471700.2"/>
    <property type="gene ID" value="TraesCS1B02G471700"/>
</dbReference>
<dbReference type="Pfam" id="PF23598">
    <property type="entry name" value="LRR_14"/>
    <property type="match status" value="1"/>
</dbReference>
<keyword evidence="5" id="KW-0611">Plant defense</keyword>
<dbReference type="Gramene" id="TraesJUL1B03G00401210.1">
    <property type="protein sequence ID" value="TraesJUL1B03G00401210.1"/>
    <property type="gene ID" value="TraesJUL1B03G00401210"/>
</dbReference>
<dbReference type="GO" id="GO:0009626">
    <property type="term" value="P:plant-type hypersensitive response"/>
    <property type="evidence" value="ECO:0007669"/>
    <property type="project" value="UniProtKB-ARBA"/>
</dbReference>
<dbReference type="SUPFAM" id="SSF52058">
    <property type="entry name" value="L domain-like"/>
    <property type="match status" value="1"/>
</dbReference>
<evidence type="ECO:0000256" key="5">
    <source>
        <dbReference type="ARBA" id="ARBA00022821"/>
    </source>
</evidence>
<evidence type="ECO:0000256" key="6">
    <source>
        <dbReference type="ARBA" id="ARBA00023054"/>
    </source>
</evidence>
<dbReference type="PANTHER" id="PTHR23155">
    <property type="entry name" value="DISEASE RESISTANCE PROTEIN RP"/>
    <property type="match status" value="1"/>
</dbReference>
<dbReference type="CDD" id="cd14798">
    <property type="entry name" value="RX-CC_like"/>
    <property type="match status" value="1"/>
</dbReference>
<dbReference type="SMR" id="A0A3B5Z6L7"/>
<dbReference type="GO" id="GO:0042742">
    <property type="term" value="P:defense response to bacterium"/>
    <property type="evidence" value="ECO:0007669"/>
    <property type="project" value="UniProtKB-ARBA"/>
</dbReference>
<dbReference type="Gene3D" id="3.40.50.300">
    <property type="entry name" value="P-loop containing nucleotide triphosphate hydrolases"/>
    <property type="match status" value="1"/>
</dbReference>
<accession>A0A3B5Z6L7</accession>
<organism evidence="11">
    <name type="scientific">Triticum aestivum</name>
    <name type="common">Wheat</name>
    <dbReference type="NCBI Taxonomy" id="4565"/>
    <lineage>
        <taxon>Eukaryota</taxon>
        <taxon>Viridiplantae</taxon>
        <taxon>Streptophyta</taxon>
        <taxon>Embryophyta</taxon>
        <taxon>Tracheophyta</taxon>
        <taxon>Spermatophyta</taxon>
        <taxon>Magnoliopsida</taxon>
        <taxon>Liliopsida</taxon>
        <taxon>Poales</taxon>
        <taxon>Poaceae</taxon>
        <taxon>BOP clade</taxon>
        <taxon>Pooideae</taxon>
        <taxon>Triticodae</taxon>
        <taxon>Triticeae</taxon>
        <taxon>Triticinae</taxon>
        <taxon>Triticum</taxon>
    </lineage>
</organism>
<dbReference type="InterPro" id="IPR036388">
    <property type="entry name" value="WH-like_DNA-bd_sf"/>
</dbReference>
<feature type="domain" description="NB-ARC" evidence="7">
    <location>
        <begin position="173"/>
        <end position="342"/>
    </location>
</feature>
<dbReference type="GO" id="GO:0043531">
    <property type="term" value="F:ADP binding"/>
    <property type="evidence" value="ECO:0007669"/>
    <property type="project" value="InterPro"/>
</dbReference>
<dbReference type="OrthoDB" id="10301305at2759"/>
<dbReference type="Gene3D" id="1.20.5.4130">
    <property type="match status" value="1"/>
</dbReference>
<dbReference type="InterPro" id="IPR032675">
    <property type="entry name" value="LRR_dom_sf"/>
</dbReference>
<keyword evidence="12" id="KW-1185">Reference proteome</keyword>
<evidence type="ECO:0000259" key="9">
    <source>
        <dbReference type="Pfam" id="PF23559"/>
    </source>
</evidence>
<name>A0A3B5Z6L7_WHEAT</name>
<proteinExistence type="inferred from homology"/>
<dbReference type="SUPFAM" id="SSF52540">
    <property type="entry name" value="P-loop containing nucleoside triphosphate hydrolases"/>
    <property type="match status" value="1"/>
</dbReference>
<dbReference type="InterPro" id="IPR042197">
    <property type="entry name" value="Apaf_helical"/>
</dbReference>
<evidence type="ECO:0000259" key="8">
    <source>
        <dbReference type="Pfam" id="PF18052"/>
    </source>
</evidence>
<dbReference type="PANTHER" id="PTHR23155:SF906">
    <property type="entry name" value="OS08G0205100 PROTEIN"/>
    <property type="match status" value="1"/>
</dbReference>
<evidence type="ECO:0000256" key="1">
    <source>
        <dbReference type="ARBA" id="ARBA00008894"/>
    </source>
</evidence>
<sequence>MAGGIVTVASGVMNPLIGKLTALMGDEYTKFKGVKKQASFLQEELSAMNAALQKLELMDDELDPNIKDWGDHVREMSYDMENCIDDFIRQSRADDAKRSFIKNTARRIKKMRDRLRIAHQMEELKTLAIEANSRRQRYKVDDWKPASGSVDVDPRLRAVFQEADSLIGIDGPREEVATRLMDTQKNLKVVSIVGFGGLGKTTLAKQVYDKIGSQFDCKAFFSVSQRPDMSELLNNLQYKLGMKNPDTSHTRKVDDIIEELRQHLKNNRYLIVVDDVWDESAWNIIKCAFPEVGNGSRVIVTTRVEVVAGAACQNDREGIYRLKPLSEENSRMLLLNRVFESEHGCPPQLEDIMAEILNKCHGLPLAVITIGSLLASQERSRKGWESIRDSLGAHSATNPTLEEMKSILNLSYMHLPAHLRACFLYLGMYVEDYEISRDDLVRQWIAEGLVGNLQGRDMEDVGRNYFNELINRSMIQSCETECGEVLSCKVHDIMLDLILSKCAKDNFLSVAYNYEDMARLHASKYKIRRLSLSSMASGGATYGPTIGVNLSQVRSFTLLGKSMPPLVLFKYLRVIRIHRGSTRGDGEILDLSAISQLFQLRYLYVWGPYFVQLPAKLQGLLYLQTLHIDSPLDSIPSDIVHLSHLSYLYIYECTHRLLPEWIGNMKSLNSLRMSVGLMTGQSELNGMNGIMGLGELTNLRDLTIDMYSLEKPELDALACSIGKLYNLKYLQLYGCDTKIHSQMDSLSNPFQHIEKIDMPVLNFCRVPIWIGGLHCLRILDLCVDETSTDEVGLLGELPSLVKLIFRPSHVPKERAILGTGLFPVLEYFGFWTKEDAMAYLGFEAGAMPNLRTLILRSKEWGGSIPVGMEHLLCLEKIKVYRDYPRDAATMVSAFRDALSLHPNDPSVEWSQTV</sequence>
<comment type="similarity">
    <text evidence="1">Belongs to the disease resistance NB-LRR family.</text>
</comment>